<organism evidence="1 2">
    <name type="scientific">Opisthorchis viverrini</name>
    <name type="common">Southeast Asian liver fluke</name>
    <dbReference type="NCBI Taxonomy" id="6198"/>
    <lineage>
        <taxon>Eukaryota</taxon>
        <taxon>Metazoa</taxon>
        <taxon>Spiralia</taxon>
        <taxon>Lophotrochozoa</taxon>
        <taxon>Platyhelminthes</taxon>
        <taxon>Trematoda</taxon>
        <taxon>Digenea</taxon>
        <taxon>Opisthorchiida</taxon>
        <taxon>Opisthorchiata</taxon>
        <taxon>Opisthorchiidae</taxon>
        <taxon>Opisthorchis</taxon>
    </lineage>
</organism>
<dbReference type="GeneID" id="20317301"/>
<accession>A0A074ZTQ7</accession>
<proteinExistence type="predicted"/>
<dbReference type="CTD" id="20317301"/>
<reference evidence="1 2" key="1">
    <citation type="submission" date="2013-11" db="EMBL/GenBank/DDBJ databases">
        <title>Opisthorchis viverrini - life in the bile duct.</title>
        <authorList>
            <person name="Young N.D."/>
            <person name="Nagarajan N."/>
            <person name="Lin S.J."/>
            <person name="Korhonen P.K."/>
            <person name="Jex A.R."/>
            <person name="Hall R.S."/>
            <person name="Safavi-Hemami H."/>
            <person name="Kaewkong W."/>
            <person name="Bertrand D."/>
            <person name="Gao S."/>
            <person name="Seet Q."/>
            <person name="Wongkham S."/>
            <person name="Teh B.T."/>
            <person name="Wongkham C."/>
            <person name="Intapan P.M."/>
            <person name="Maleewong W."/>
            <person name="Yang X."/>
            <person name="Hu M."/>
            <person name="Wang Z."/>
            <person name="Hofmann A."/>
            <person name="Sternberg P.W."/>
            <person name="Tan P."/>
            <person name="Wang J."/>
            <person name="Gasser R.B."/>
        </authorList>
    </citation>
    <scope>NUCLEOTIDE SEQUENCE [LARGE SCALE GENOMIC DNA]</scope>
</reference>
<keyword evidence="2" id="KW-1185">Reference proteome</keyword>
<protein>
    <submittedName>
        <fullName evidence="1">Uncharacterized protein</fullName>
    </submittedName>
</protein>
<name>A0A074ZTQ7_OPIVI</name>
<dbReference type="RefSeq" id="XP_009165783.1">
    <property type="nucleotide sequence ID" value="XM_009167519.1"/>
</dbReference>
<evidence type="ECO:0000313" key="2">
    <source>
        <dbReference type="Proteomes" id="UP000054324"/>
    </source>
</evidence>
<evidence type="ECO:0000313" key="1">
    <source>
        <dbReference type="EMBL" id="KER30506.1"/>
    </source>
</evidence>
<dbReference type="AlphaFoldDB" id="A0A074ZTQ7"/>
<dbReference type="Proteomes" id="UP000054324">
    <property type="component" value="Unassembled WGS sequence"/>
</dbReference>
<dbReference type="KEGG" id="ovi:T265_03114"/>
<sequence>MACIFGGSEPRTAASSAYSISVSERRRCNSTPEIGREISRSTSITKLMEKVLLGEFGQEFSLVSTSVE</sequence>
<gene>
    <name evidence="1" type="ORF">T265_03114</name>
</gene>
<dbReference type="EMBL" id="KL596660">
    <property type="protein sequence ID" value="KER30506.1"/>
    <property type="molecule type" value="Genomic_DNA"/>
</dbReference>